<dbReference type="InterPro" id="IPR016186">
    <property type="entry name" value="C-type_lectin-like/link_sf"/>
</dbReference>
<dbReference type="Proteomes" id="UP000838756">
    <property type="component" value="Unassembled WGS sequence"/>
</dbReference>
<reference evidence="3" key="1">
    <citation type="submission" date="2022-03" db="EMBL/GenBank/DDBJ databases">
        <authorList>
            <person name="Lindestad O."/>
        </authorList>
    </citation>
    <scope>NUCLEOTIDE SEQUENCE</scope>
</reference>
<dbReference type="SUPFAM" id="SSF56436">
    <property type="entry name" value="C-type lectin-like"/>
    <property type="match status" value="1"/>
</dbReference>
<evidence type="ECO:0000313" key="3">
    <source>
        <dbReference type="EMBL" id="CAH2216987.1"/>
    </source>
</evidence>
<dbReference type="PROSITE" id="PS50041">
    <property type="entry name" value="C_TYPE_LECTIN_2"/>
    <property type="match status" value="1"/>
</dbReference>
<evidence type="ECO:0000256" key="1">
    <source>
        <dbReference type="SAM" id="Phobius"/>
    </source>
</evidence>
<keyword evidence="4" id="KW-1185">Reference proteome</keyword>
<gene>
    <name evidence="3" type="primary">jg14844</name>
    <name evidence="3" type="ORF">PAEG_LOCUS4933</name>
</gene>
<proteinExistence type="predicted"/>
<dbReference type="Pfam" id="PF00059">
    <property type="entry name" value="Lectin_C"/>
    <property type="match status" value="1"/>
</dbReference>
<feature type="transmembrane region" description="Helical" evidence="1">
    <location>
        <begin position="6"/>
        <end position="30"/>
    </location>
</feature>
<dbReference type="InterPro" id="IPR016187">
    <property type="entry name" value="CTDL_fold"/>
</dbReference>
<dbReference type="InterPro" id="IPR001304">
    <property type="entry name" value="C-type_lectin-like"/>
</dbReference>
<sequence length="109" mass="12671">MIRTTVAFTTIFIVKSTSSELSLIFIVYVYRVKIKLFCPPDWFPGWRKHAGQPNDDGTSGQDCVEARRELPPRPAHPTFMWNDRSCHEHNYYVCERPGVEGQFTTYNIT</sequence>
<dbReference type="OrthoDB" id="2142683at2759"/>
<dbReference type="EMBL" id="CAKXAJ010017631">
    <property type="protein sequence ID" value="CAH2216987.1"/>
    <property type="molecule type" value="Genomic_DNA"/>
</dbReference>
<dbReference type="Gene3D" id="3.10.100.10">
    <property type="entry name" value="Mannose-Binding Protein A, subunit A"/>
    <property type="match status" value="1"/>
</dbReference>
<feature type="domain" description="C-type lectin" evidence="2">
    <location>
        <begin position="43"/>
        <end position="95"/>
    </location>
</feature>
<protein>
    <submittedName>
        <fullName evidence="3">Jg14844 protein</fullName>
    </submittedName>
</protein>
<dbReference type="AlphaFoldDB" id="A0A8S4QQ86"/>
<name>A0A8S4QQ86_9NEOP</name>
<keyword evidence="1" id="KW-1133">Transmembrane helix</keyword>
<evidence type="ECO:0000313" key="4">
    <source>
        <dbReference type="Proteomes" id="UP000838756"/>
    </source>
</evidence>
<comment type="caution">
    <text evidence="3">The sequence shown here is derived from an EMBL/GenBank/DDBJ whole genome shotgun (WGS) entry which is preliminary data.</text>
</comment>
<keyword evidence="1" id="KW-0472">Membrane</keyword>
<keyword evidence="1" id="KW-0812">Transmembrane</keyword>
<accession>A0A8S4QQ86</accession>
<evidence type="ECO:0000259" key="2">
    <source>
        <dbReference type="PROSITE" id="PS50041"/>
    </source>
</evidence>
<organism evidence="3 4">
    <name type="scientific">Pararge aegeria aegeria</name>
    <dbReference type="NCBI Taxonomy" id="348720"/>
    <lineage>
        <taxon>Eukaryota</taxon>
        <taxon>Metazoa</taxon>
        <taxon>Ecdysozoa</taxon>
        <taxon>Arthropoda</taxon>
        <taxon>Hexapoda</taxon>
        <taxon>Insecta</taxon>
        <taxon>Pterygota</taxon>
        <taxon>Neoptera</taxon>
        <taxon>Endopterygota</taxon>
        <taxon>Lepidoptera</taxon>
        <taxon>Glossata</taxon>
        <taxon>Ditrysia</taxon>
        <taxon>Papilionoidea</taxon>
        <taxon>Nymphalidae</taxon>
        <taxon>Satyrinae</taxon>
        <taxon>Satyrini</taxon>
        <taxon>Parargina</taxon>
        <taxon>Pararge</taxon>
    </lineage>
</organism>